<name>A0A194PGV1_PAPXU</name>
<dbReference type="GO" id="GO:0097354">
    <property type="term" value="P:prenylation"/>
    <property type="evidence" value="ECO:0007669"/>
    <property type="project" value="UniProtKB-UniRule"/>
</dbReference>
<evidence type="ECO:0000313" key="17">
    <source>
        <dbReference type="Proteomes" id="UP000053268"/>
    </source>
</evidence>
<evidence type="ECO:0000256" key="2">
    <source>
        <dbReference type="ARBA" id="ARBA00012702"/>
    </source>
</evidence>
<dbReference type="PANTHER" id="PTHR11774:SF6">
    <property type="entry name" value="PROTEIN FARNESYLTRANSFERASE SUBUNIT BETA"/>
    <property type="match status" value="1"/>
</dbReference>
<comment type="function">
    <text evidence="14">Catalyzes the transfer of a farnesyl moiety from farnesyl diphosphate to a cysteine at the fourth position from the C-terminus of several proteins. The beta subunit is responsible for peptide-binding.</text>
</comment>
<evidence type="ECO:0000256" key="1">
    <source>
        <dbReference type="ARBA" id="ARBA00010497"/>
    </source>
</evidence>
<evidence type="ECO:0000259" key="15">
    <source>
        <dbReference type="Pfam" id="PF00432"/>
    </source>
</evidence>
<reference evidence="16 17" key="1">
    <citation type="journal article" date="2015" name="Nat. Commun.">
        <title>Outbred genome sequencing and CRISPR/Cas9 gene editing in butterflies.</title>
        <authorList>
            <person name="Li X."/>
            <person name="Fan D."/>
            <person name="Zhang W."/>
            <person name="Liu G."/>
            <person name="Zhang L."/>
            <person name="Zhao L."/>
            <person name="Fang X."/>
            <person name="Chen L."/>
            <person name="Dong Y."/>
            <person name="Chen Y."/>
            <person name="Ding Y."/>
            <person name="Zhao R."/>
            <person name="Feng M."/>
            <person name="Zhu Y."/>
            <person name="Feng Y."/>
            <person name="Jiang X."/>
            <person name="Zhu D."/>
            <person name="Xiang H."/>
            <person name="Feng X."/>
            <person name="Li S."/>
            <person name="Wang J."/>
            <person name="Zhang G."/>
            <person name="Kronforst M.R."/>
            <person name="Wang W."/>
        </authorList>
    </citation>
    <scope>NUCLEOTIDE SEQUENCE [LARGE SCALE GENOMIC DNA]</scope>
    <source>
        <strain evidence="16">Ya'a_city_454_Px</strain>
        <tissue evidence="16">Whole body</tissue>
    </source>
</reference>
<comment type="similarity">
    <text evidence="1 14">Belongs to the protein prenyltransferase subunit beta family.</text>
</comment>
<sequence>MKRNQKRKAHTKTKIKMENHIRLLSDITSEIYDDENIVTSTSSEQVEVEMMILKMFKFFECKASIDPNMPKLNRKLHSKLLNSWLLTLPKSYRCLEASRPWLVYWILHALWLLNDLPDTKTLSNVVEFLSHCQHPDGGYGGGPSQFAHLGTTYAAINALCIIGTDEAYASINRKSLNNFLRAVHGVDGSFSLHIGGEQDIRGAYCAVTVAKLTNIYTDELFDKTAEWIVSCQTYEGGFAGCPGMEAHGGYAFCGVAALALLNRTQLCDVDALLRWCVNRQMRVEGGFQGRTNKLVDGCYAFWQGAIFPVISAIYSQENKDVVDKVLFNQGALQEYIIICCQSPDGGLIDKPGKPRDIYHTCYTLSGLSIAQHGTCTGGSVIVGTTRNELNPVHPLHNIAPNHVYNAMAYFRKQE</sequence>
<keyword evidence="8" id="KW-0677">Repeat</keyword>
<dbReference type="EC" id="2.5.1.58" evidence="2 14"/>
<dbReference type="FunFam" id="1.50.10.20:FF:000007">
    <property type="entry name" value="Protein farnesyltransferase subunit beta"/>
    <property type="match status" value="1"/>
</dbReference>
<dbReference type="GO" id="GO:0008270">
    <property type="term" value="F:zinc ion binding"/>
    <property type="evidence" value="ECO:0007669"/>
    <property type="project" value="UniProtKB-UniRule"/>
</dbReference>
<evidence type="ECO:0000256" key="14">
    <source>
        <dbReference type="RuleBase" id="RU365056"/>
    </source>
</evidence>
<comment type="function">
    <text evidence="12">Essential subunit of the farnesyltransferase complex. Catalyzes the transfer of a farnesyl moiety from farnesyl diphosphate to a cysteine at the fourth position from the C-terminus of several proteins having the C-terminal sequence Cys-aliphatic-aliphatic-X.</text>
</comment>
<dbReference type="InterPro" id="IPR008930">
    <property type="entry name" value="Terpenoid_cyclase/PrenylTrfase"/>
</dbReference>
<evidence type="ECO:0000256" key="9">
    <source>
        <dbReference type="ARBA" id="ARBA00022833"/>
    </source>
</evidence>
<evidence type="ECO:0000256" key="13">
    <source>
        <dbReference type="ARBA" id="ARBA00064192"/>
    </source>
</evidence>
<keyword evidence="7 14" id="KW-0479">Metal-binding</keyword>
<keyword evidence="4" id="KW-0597">Phosphoprotein</keyword>
<dbReference type="InterPro" id="IPR026872">
    <property type="entry name" value="FTB"/>
</dbReference>
<comment type="subunit">
    <text evidence="14">Heterodimer of an alpha and a beta subunit.</text>
</comment>
<dbReference type="InterPro" id="IPR001330">
    <property type="entry name" value="Prenyltrans"/>
</dbReference>
<evidence type="ECO:0000256" key="6">
    <source>
        <dbReference type="ARBA" id="ARBA00022679"/>
    </source>
</evidence>
<comment type="catalytic activity">
    <reaction evidence="11">
        <text>L-cysteinyl-[protein] + (2E,6E)-farnesyl diphosphate = S-(2E,6E)-farnesyl-L-cysteinyl-[protein] + diphosphate</text>
        <dbReference type="Rhea" id="RHEA:13345"/>
        <dbReference type="Rhea" id="RHEA-COMP:10131"/>
        <dbReference type="Rhea" id="RHEA-COMP:11535"/>
        <dbReference type="ChEBI" id="CHEBI:29950"/>
        <dbReference type="ChEBI" id="CHEBI:33019"/>
        <dbReference type="ChEBI" id="CHEBI:86019"/>
        <dbReference type="ChEBI" id="CHEBI:175763"/>
        <dbReference type="EC" id="2.5.1.58"/>
    </reaction>
</comment>
<evidence type="ECO:0000256" key="7">
    <source>
        <dbReference type="ARBA" id="ARBA00022723"/>
    </source>
</evidence>
<dbReference type="AlphaFoldDB" id="A0A194PGV1"/>
<dbReference type="EMBL" id="KQ459604">
    <property type="protein sequence ID" value="KPI92268.1"/>
    <property type="molecule type" value="Genomic_DNA"/>
</dbReference>
<evidence type="ECO:0000313" key="16">
    <source>
        <dbReference type="EMBL" id="KPI92268.1"/>
    </source>
</evidence>
<dbReference type="Gene3D" id="1.50.10.20">
    <property type="match status" value="1"/>
</dbReference>
<gene>
    <name evidence="16" type="ORF">RR46_13489</name>
</gene>
<dbReference type="Proteomes" id="UP000053268">
    <property type="component" value="Unassembled WGS sequence"/>
</dbReference>
<dbReference type="GO" id="GO:0006629">
    <property type="term" value="P:lipid metabolic process"/>
    <property type="evidence" value="ECO:0007669"/>
    <property type="project" value="UniProtKB-KW"/>
</dbReference>
<protein>
    <recommendedName>
        <fullName evidence="3 14">Protein farnesyltransferase subunit beta</fullName>
        <shortName evidence="14">FTase-beta</shortName>
        <ecNumber evidence="2 14">2.5.1.58</ecNumber>
    </recommendedName>
</protein>
<dbReference type="Pfam" id="PF00432">
    <property type="entry name" value="Prenyltrans"/>
    <property type="match status" value="1"/>
</dbReference>
<evidence type="ECO:0000256" key="12">
    <source>
        <dbReference type="ARBA" id="ARBA00055850"/>
    </source>
</evidence>
<feature type="domain" description="Prenyltransferase alpha-alpha toroid" evidence="15">
    <location>
        <begin position="72"/>
        <end position="398"/>
    </location>
</feature>
<dbReference type="STRING" id="66420.A0A194PGV1"/>
<dbReference type="SUPFAM" id="SSF48239">
    <property type="entry name" value="Terpenoid cyclases/Protein prenyltransferases"/>
    <property type="match status" value="1"/>
</dbReference>
<keyword evidence="17" id="KW-1185">Reference proteome</keyword>
<dbReference type="PANTHER" id="PTHR11774">
    <property type="entry name" value="GERANYLGERANYL TRANSFERASE TYPE BETA SUBUNIT"/>
    <property type="match status" value="1"/>
</dbReference>
<dbReference type="GO" id="GO:0004660">
    <property type="term" value="F:protein farnesyltransferase activity"/>
    <property type="evidence" value="ECO:0007669"/>
    <property type="project" value="UniProtKB-UniRule"/>
</dbReference>
<evidence type="ECO:0000256" key="3">
    <source>
        <dbReference type="ARBA" id="ARBA00015798"/>
    </source>
</evidence>
<organism evidence="16 17">
    <name type="scientific">Papilio xuthus</name>
    <name type="common">Asian swallowtail butterfly</name>
    <dbReference type="NCBI Taxonomy" id="66420"/>
    <lineage>
        <taxon>Eukaryota</taxon>
        <taxon>Metazoa</taxon>
        <taxon>Ecdysozoa</taxon>
        <taxon>Arthropoda</taxon>
        <taxon>Hexapoda</taxon>
        <taxon>Insecta</taxon>
        <taxon>Pterygota</taxon>
        <taxon>Neoptera</taxon>
        <taxon>Endopterygota</taxon>
        <taxon>Lepidoptera</taxon>
        <taxon>Glossata</taxon>
        <taxon>Ditrysia</taxon>
        <taxon>Papilionoidea</taxon>
        <taxon>Papilionidae</taxon>
        <taxon>Papilioninae</taxon>
        <taxon>Papilio</taxon>
    </lineage>
</organism>
<evidence type="ECO:0000256" key="8">
    <source>
        <dbReference type="ARBA" id="ARBA00022737"/>
    </source>
</evidence>
<dbReference type="InterPro" id="IPR045089">
    <property type="entry name" value="PGGT1B-like"/>
</dbReference>
<evidence type="ECO:0000256" key="10">
    <source>
        <dbReference type="ARBA" id="ARBA00023098"/>
    </source>
</evidence>
<keyword evidence="9 14" id="KW-0862">Zinc</keyword>
<evidence type="ECO:0000256" key="11">
    <source>
        <dbReference type="ARBA" id="ARBA00050225"/>
    </source>
</evidence>
<proteinExistence type="inferred from homology"/>
<keyword evidence="5 14" id="KW-0637">Prenyltransferase</keyword>
<comment type="cofactor">
    <cofactor evidence="14">
        <name>Zn(2+)</name>
        <dbReference type="ChEBI" id="CHEBI:29105"/>
    </cofactor>
    <text evidence="14">Binds 1 zinc ion per subunit.</text>
</comment>
<comment type="subunit">
    <text evidence="13">Heterodimer of FNTA and FNTB.</text>
</comment>
<evidence type="ECO:0000256" key="5">
    <source>
        <dbReference type="ARBA" id="ARBA00022602"/>
    </source>
</evidence>
<dbReference type="GO" id="GO:0005965">
    <property type="term" value="C:protein farnesyltransferase complex"/>
    <property type="evidence" value="ECO:0007669"/>
    <property type="project" value="UniProtKB-UniRule"/>
</dbReference>
<dbReference type="CDD" id="cd02893">
    <property type="entry name" value="FTase"/>
    <property type="match status" value="1"/>
</dbReference>
<keyword evidence="6 14" id="KW-0808">Transferase</keyword>
<accession>A0A194PGV1</accession>
<keyword evidence="10" id="KW-0443">Lipid metabolism</keyword>
<evidence type="ECO:0000256" key="4">
    <source>
        <dbReference type="ARBA" id="ARBA00022553"/>
    </source>
</evidence>